<comment type="caution">
    <text evidence="6">The sequence shown here is derived from an EMBL/GenBank/DDBJ whole genome shotgun (WGS) entry which is preliminary data.</text>
</comment>
<dbReference type="Pfam" id="PF00149">
    <property type="entry name" value="Metallophos"/>
    <property type="match status" value="1"/>
</dbReference>
<keyword evidence="2" id="KW-0378">Hydrolase</keyword>
<evidence type="ECO:0000259" key="5">
    <source>
        <dbReference type="Pfam" id="PF00149"/>
    </source>
</evidence>
<protein>
    <submittedName>
        <fullName evidence="6">Phosphodiesterase</fullName>
    </submittedName>
</protein>
<reference evidence="6" key="1">
    <citation type="submission" date="2019-09" db="EMBL/GenBank/DDBJ databases">
        <title>Characterisation of the sponge microbiome using genome-centric metagenomics.</title>
        <authorList>
            <person name="Engelberts J.P."/>
            <person name="Robbins S.J."/>
            <person name="De Goeij J.M."/>
            <person name="Aranda M."/>
            <person name="Bell S.C."/>
            <person name="Webster N.S."/>
        </authorList>
    </citation>
    <scope>NUCLEOTIDE SEQUENCE</scope>
    <source>
        <strain evidence="6">SB0664_bin_43</strain>
    </source>
</reference>
<proteinExistence type="inferred from homology"/>
<dbReference type="GO" id="GO:0004112">
    <property type="term" value="F:cyclic-nucleotide phosphodiesterase activity"/>
    <property type="evidence" value="ECO:0007669"/>
    <property type="project" value="InterPro"/>
</dbReference>
<keyword evidence="3" id="KW-0408">Iron</keyword>
<dbReference type="InterPro" id="IPR026575">
    <property type="entry name" value="GpdQ/CpdA-like"/>
</dbReference>
<dbReference type="InterPro" id="IPR004843">
    <property type="entry name" value="Calcineurin-like_PHP"/>
</dbReference>
<keyword evidence="1" id="KW-0479">Metal-binding</keyword>
<comment type="similarity">
    <text evidence="4">Belongs to the cyclic nucleotide phosphodiesterase class-III family.</text>
</comment>
<dbReference type="PANTHER" id="PTHR42988">
    <property type="entry name" value="PHOSPHOHYDROLASE"/>
    <property type="match status" value="1"/>
</dbReference>
<dbReference type="GO" id="GO:0046872">
    <property type="term" value="F:metal ion binding"/>
    <property type="evidence" value="ECO:0007669"/>
    <property type="project" value="UniProtKB-KW"/>
</dbReference>
<sequence length="261" mass="28685">MKIVHLTDTHVVAGDGFLAGLSPAERLRVAVDSINAEHGDAAFVVVTGDLSDSGDVASYEAFGAEIRRLRMPFHLLVGNHDETDELVRVFPGLPRDNEGFAQSSAATPFGRCLFLDTHAPGSGVGEYCPLRQEWLRKELERDAEPVFLFMHHPPFPVGMPGMDDIRLADGDAFHAVLAPHASRIRHLFFGHLHRPVWGTWRGIPFSCMRGTNHQVALDLGGEADRVLGTREPPAYGIVLLSREQVTVHMHDYTNASSTVPI</sequence>
<dbReference type="PANTHER" id="PTHR42988:SF2">
    <property type="entry name" value="CYCLIC NUCLEOTIDE PHOSPHODIESTERASE CBUA0032-RELATED"/>
    <property type="match status" value="1"/>
</dbReference>
<accession>A0A6B0XXN8</accession>
<name>A0A6B0XXN8_9RHOB</name>
<feature type="domain" description="Calcineurin-like phosphoesterase" evidence="5">
    <location>
        <begin position="1"/>
        <end position="195"/>
    </location>
</feature>
<evidence type="ECO:0000256" key="1">
    <source>
        <dbReference type="ARBA" id="ARBA00022723"/>
    </source>
</evidence>
<evidence type="ECO:0000256" key="3">
    <source>
        <dbReference type="ARBA" id="ARBA00023004"/>
    </source>
</evidence>
<dbReference type="AlphaFoldDB" id="A0A6B0XXN8"/>
<organism evidence="6">
    <name type="scientific">Boseongicola sp. SB0664_bin_43</name>
    <dbReference type="NCBI Taxonomy" id="2604844"/>
    <lineage>
        <taxon>Bacteria</taxon>
        <taxon>Pseudomonadati</taxon>
        <taxon>Pseudomonadota</taxon>
        <taxon>Alphaproteobacteria</taxon>
        <taxon>Rhodobacterales</taxon>
        <taxon>Paracoccaceae</taxon>
        <taxon>Boseongicola</taxon>
    </lineage>
</organism>
<dbReference type="Gene3D" id="3.60.21.10">
    <property type="match status" value="1"/>
</dbReference>
<dbReference type="InterPro" id="IPR050884">
    <property type="entry name" value="CNP_phosphodiesterase-III"/>
</dbReference>
<dbReference type="EMBL" id="VXRY01000018">
    <property type="protein sequence ID" value="MXY32573.1"/>
    <property type="molecule type" value="Genomic_DNA"/>
</dbReference>
<evidence type="ECO:0000256" key="2">
    <source>
        <dbReference type="ARBA" id="ARBA00022801"/>
    </source>
</evidence>
<dbReference type="CDD" id="cd07402">
    <property type="entry name" value="MPP_GpdQ"/>
    <property type="match status" value="1"/>
</dbReference>
<evidence type="ECO:0000256" key="4">
    <source>
        <dbReference type="ARBA" id="ARBA00025742"/>
    </source>
</evidence>
<dbReference type="InterPro" id="IPR029052">
    <property type="entry name" value="Metallo-depent_PP-like"/>
</dbReference>
<evidence type="ECO:0000313" key="6">
    <source>
        <dbReference type="EMBL" id="MXY32573.1"/>
    </source>
</evidence>
<dbReference type="SUPFAM" id="SSF56300">
    <property type="entry name" value="Metallo-dependent phosphatases"/>
    <property type="match status" value="1"/>
</dbReference>
<gene>
    <name evidence="6" type="ORF">F4Y60_00465</name>
</gene>